<dbReference type="Proteomes" id="UP000264330">
    <property type="component" value="Unassembled WGS sequence"/>
</dbReference>
<dbReference type="EMBL" id="DPMF01000398">
    <property type="protein sequence ID" value="HCV82799.1"/>
    <property type="molecule type" value="Genomic_DNA"/>
</dbReference>
<dbReference type="RefSeq" id="WP_272957282.1">
    <property type="nucleotide sequence ID" value="NZ_CAJXAW010000064.1"/>
</dbReference>
<comment type="caution">
    <text evidence="2">The sequence shown here is derived from an EMBL/GenBank/DDBJ whole genome shotgun (WGS) entry which is preliminary data.</text>
</comment>
<protein>
    <recommendedName>
        <fullName evidence="4">Bacterial Pleckstrin homology domain-containing protein</fullName>
    </recommendedName>
</protein>
<accession>A0A3D5J3X2</accession>
<organism evidence="2 3">
    <name type="scientific">Zunongwangia profunda</name>
    <dbReference type="NCBI Taxonomy" id="398743"/>
    <lineage>
        <taxon>Bacteria</taxon>
        <taxon>Pseudomonadati</taxon>
        <taxon>Bacteroidota</taxon>
        <taxon>Flavobacteriia</taxon>
        <taxon>Flavobacteriales</taxon>
        <taxon>Flavobacteriaceae</taxon>
        <taxon>Zunongwangia</taxon>
    </lineage>
</organism>
<name>A0A3D5J3X2_9FLAO</name>
<evidence type="ECO:0008006" key="4">
    <source>
        <dbReference type="Google" id="ProtNLM"/>
    </source>
</evidence>
<evidence type="ECO:0000256" key="1">
    <source>
        <dbReference type="SAM" id="Phobius"/>
    </source>
</evidence>
<evidence type="ECO:0000313" key="3">
    <source>
        <dbReference type="Proteomes" id="UP000264330"/>
    </source>
</evidence>
<keyword evidence="1" id="KW-1133">Transmembrane helix</keyword>
<reference evidence="2 3" key="1">
    <citation type="journal article" date="2018" name="Nat. Biotechnol.">
        <title>A standardized bacterial taxonomy based on genome phylogeny substantially revises the tree of life.</title>
        <authorList>
            <person name="Parks D.H."/>
            <person name="Chuvochina M."/>
            <person name="Waite D.W."/>
            <person name="Rinke C."/>
            <person name="Skarshewski A."/>
            <person name="Chaumeil P.A."/>
            <person name="Hugenholtz P."/>
        </authorList>
    </citation>
    <scope>NUCLEOTIDE SEQUENCE [LARGE SCALE GENOMIC DNA]</scope>
    <source>
        <strain evidence="2">UBA9359</strain>
    </source>
</reference>
<keyword evidence="1" id="KW-0472">Membrane</keyword>
<feature type="transmembrane region" description="Helical" evidence="1">
    <location>
        <begin position="12"/>
        <end position="33"/>
    </location>
</feature>
<gene>
    <name evidence="2" type="ORF">DGQ38_17310</name>
</gene>
<keyword evidence="1" id="KW-0812">Transmembrane</keyword>
<feature type="transmembrane region" description="Helical" evidence="1">
    <location>
        <begin position="45"/>
        <end position="63"/>
    </location>
</feature>
<proteinExistence type="predicted"/>
<evidence type="ECO:0000313" key="2">
    <source>
        <dbReference type="EMBL" id="HCV82799.1"/>
    </source>
</evidence>
<dbReference type="AlphaFoldDB" id="A0A3D5J3X2"/>
<sequence>MRVFKEEQRFTQWWLILICLISGIGILLRLLSIEDFSENLSIGKLIGPIVGLSVCVGILFVKLHTRIDKFGIQVWFSPFSFTKKAFSWKDLETAHTRKYNAFSEFGGWGIRVFRKHKAYNVKGDKGIQLKTKDGKYFLVGTQQLKNVDRVTNRYFNIQE</sequence>